<feature type="transmembrane region" description="Helical" evidence="1">
    <location>
        <begin position="103"/>
        <end position="123"/>
    </location>
</feature>
<reference evidence="2" key="2">
    <citation type="submission" date="2020-09" db="EMBL/GenBank/DDBJ databases">
        <authorList>
            <person name="Sun Q."/>
            <person name="Ohkuma M."/>
        </authorList>
    </citation>
    <scope>NUCLEOTIDE SEQUENCE</scope>
    <source>
        <strain evidence="2">JCM 3276</strain>
    </source>
</reference>
<proteinExistence type="predicted"/>
<feature type="transmembrane region" description="Helical" evidence="1">
    <location>
        <begin position="25"/>
        <end position="49"/>
    </location>
</feature>
<evidence type="ECO:0008006" key="4">
    <source>
        <dbReference type="Google" id="ProtNLM"/>
    </source>
</evidence>
<keyword evidence="1" id="KW-0472">Membrane</keyword>
<evidence type="ECO:0000313" key="2">
    <source>
        <dbReference type="EMBL" id="GGS36499.1"/>
    </source>
</evidence>
<accession>A0A918LE90</accession>
<reference evidence="2" key="1">
    <citation type="journal article" date="2014" name="Int. J. Syst. Evol. Microbiol.">
        <title>Complete genome sequence of Corynebacterium casei LMG S-19264T (=DSM 44701T), isolated from a smear-ripened cheese.</title>
        <authorList>
            <consortium name="US DOE Joint Genome Institute (JGI-PGF)"/>
            <person name="Walter F."/>
            <person name="Albersmeier A."/>
            <person name="Kalinowski J."/>
            <person name="Ruckert C."/>
        </authorList>
    </citation>
    <scope>NUCLEOTIDE SEQUENCE</scope>
    <source>
        <strain evidence="2">JCM 3276</strain>
    </source>
</reference>
<dbReference type="AlphaFoldDB" id="A0A918LE90"/>
<name>A0A918LE90_9PSEU</name>
<keyword evidence="3" id="KW-1185">Reference proteome</keyword>
<protein>
    <recommendedName>
        <fullName evidence="4">DUF2269 domain-containing protein</fullName>
    </recommendedName>
</protein>
<keyword evidence="1" id="KW-0812">Transmembrane</keyword>
<dbReference type="EMBL" id="BMRB01000002">
    <property type="protein sequence ID" value="GGS36499.1"/>
    <property type="molecule type" value="Genomic_DNA"/>
</dbReference>
<feature type="transmembrane region" description="Helical" evidence="1">
    <location>
        <begin position="69"/>
        <end position="91"/>
    </location>
</feature>
<comment type="caution">
    <text evidence="2">The sequence shown here is derived from an EMBL/GenBank/DDBJ whole genome shotgun (WGS) entry which is preliminary data.</text>
</comment>
<gene>
    <name evidence="2" type="ORF">GCM10010171_34070</name>
</gene>
<sequence>MIAMTTTLTRATPVRFRLSTTARRTWLLTHIAAAGIWLGIDVVLAILVGTALLTSDPILTESAFRALEVFAVGPLIAVSLITFGTGVVLGWGTKYGLVRYWWVAVKLGLNTILTLLIIFGLSPTLHETATMAAVYATDGAPDISGLVAPPIVSTTAVLAATALSVFKPWGRIRRPA</sequence>
<organism evidence="2 3">
    <name type="scientific">Actinokineospora fastidiosa</name>
    <dbReference type="NCBI Taxonomy" id="1816"/>
    <lineage>
        <taxon>Bacteria</taxon>
        <taxon>Bacillati</taxon>
        <taxon>Actinomycetota</taxon>
        <taxon>Actinomycetes</taxon>
        <taxon>Pseudonocardiales</taxon>
        <taxon>Pseudonocardiaceae</taxon>
        <taxon>Actinokineospora</taxon>
    </lineage>
</organism>
<keyword evidence="1" id="KW-1133">Transmembrane helix</keyword>
<evidence type="ECO:0000256" key="1">
    <source>
        <dbReference type="SAM" id="Phobius"/>
    </source>
</evidence>
<dbReference type="Proteomes" id="UP000660680">
    <property type="component" value="Unassembled WGS sequence"/>
</dbReference>
<evidence type="ECO:0000313" key="3">
    <source>
        <dbReference type="Proteomes" id="UP000660680"/>
    </source>
</evidence>
<feature type="transmembrane region" description="Helical" evidence="1">
    <location>
        <begin position="143"/>
        <end position="166"/>
    </location>
</feature>